<feature type="domain" description="Plastocyanin-like" evidence="10">
    <location>
        <begin position="30"/>
        <end position="142"/>
    </location>
</feature>
<evidence type="ECO:0000313" key="11">
    <source>
        <dbReference type="EMBL" id="KAJ5107486.1"/>
    </source>
</evidence>
<dbReference type="InterPro" id="IPR011707">
    <property type="entry name" value="Cu-oxidase-like_N"/>
</dbReference>
<feature type="signal peptide" evidence="7">
    <location>
        <begin position="1"/>
        <end position="20"/>
    </location>
</feature>
<keyword evidence="5" id="KW-0186">Copper</keyword>
<dbReference type="InterPro" id="IPR033138">
    <property type="entry name" value="Cu_oxidase_CS"/>
</dbReference>
<keyword evidence="12" id="KW-1185">Reference proteome</keyword>
<dbReference type="PANTHER" id="PTHR11709">
    <property type="entry name" value="MULTI-COPPER OXIDASE"/>
    <property type="match status" value="1"/>
</dbReference>
<keyword evidence="6" id="KW-0325">Glycoprotein</keyword>
<dbReference type="AlphaFoldDB" id="A0A9W9FW06"/>
<feature type="chain" id="PRO_5040733656" evidence="7">
    <location>
        <begin position="21"/>
        <end position="585"/>
    </location>
</feature>
<dbReference type="InterPro" id="IPR008972">
    <property type="entry name" value="Cupredoxin"/>
</dbReference>
<dbReference type="InterPro" id="IPR045087">
    <property type="entry name" value="Cu-oxidase_fam"/>
</dbReference>
<dbReference type="InterPro" id="IPR001117">
    <property type="entry name" value="Cu-oxidase_2nd"/>
</dbReference>
<accession>A0A9W9FW06</accession>
<sequence length="585" mass="65018">MARAKWLVPTVVNLAALIQAAQVHFSLELTWQKGSPNGFERELIFVNNQFPGPPLIMDEGDDVTIEVTNHLPFNQSIHFHGIRQQGTPWADGVSGLSQWGIRPGQKYTYKWQADQYGTYWYHSHDKARLMDGLYGAIYIRPSSADSPVSMISSDPKDIEAMENARRNPQLVVLSDWDHLTSDAYMQAEMDTGYDIFCSDSILVNGQGSVYCKDPEELTDMQASEVKAIVNATLTDKGCDPFLPRLQGFWDHNPDALPGNLNSGCIPSEGLESVFQVDPDDEWASFNFISAAGIKALVISIDEHPMYVYEVDGRSVEPQLAHSIPIYNGQRYSVMVRLDQDPGNYTIRVAGNGNQVISGFSTLKYRGGDLNQRQSIPYINYGGLNTTSSVIPLDTTSLPPYPAIQPATYADDFHLLTLGRINSSWEWTLDGTSFLPANLAEIEPVLFNPQTPELASALKIETKNNTWVDIVFQLAIPEGTYLQPPHPIHKHSNKAFLIGASQGKFNWSSIDDAAQESPDSFYEIPTFRDTFVTSPAGEAWVAIRYHVENPGAFLLHCHTETHLASGMGMVLLDGIDAWPELPTFVK</sequence>
<protein>
    <submittedName>
        <fullName evidence="11">Uncharacterized protein</fullName>
    </submittedName>
</protein>
<evidence type="ECO:0000259" key="9">
    <source>
        <dbReference type="Pfam" id="PF07731"/>
    </source>
</evidence>
<name>A0A9W9FW06_9EURO</name>
<dbReference type="PROSITE" id="PS00080">
    <property type="entry name" value="MULTICOPPER_OXIDASE2"/>
    <property type="match status" value="1"/>
</dbReference>
<dbReference type="FunFam" id="2.60.40.420:FF:000036">
    <property type="entry name" value="L-ascorbate oxidase"/>
    <property type="match status" value="1"/>
</dbReference>
<dbReference type="Proteomes" id="UP001149165">
    <property type="component" value="Unassembled WGS sequence"/>
</dbReference>
<evidence type="ECO:0000256" key="3">
    <source>
        <dbReference type="ARBA" id="ARBA00022729"/>
    </source>
</evidence>
<dbReference type="Gene3D" id="2.60.40.420">
    <property type="entry name" value="Cupredoxins - blue copper proteins"/>
    <property type="match status" value="3"/>
</dbReference>
<keyword evidence="3 7" id="KW-0732">Signal</keyword>
<dbReference type="Pfam" id="PF00394">
    <property type="entry name" value="Cu-oxidase"/>
    <property type="match status" value="1"/>
</dbReference>
<evidence type="ECO:0000256" key="1">
    <source>
        <dbReference type="ARBA" id="ARBA00010609"/>
    </source>
</evidence>
<dbReference type="EMBL" id="JAPQKH010000003">
    <property type="protein sequence ID" value="KAJ5107486.1"/>
    <property type="molecule type" value="Genomic_DNA"/>
</dbReference>
<comment type="caution">
    <text evidence="11">The sequence shown here is derived from an EMBL/GenBank/DDBJ whole genome shotgun (WGS) entry which is preliminary data.</text>
</comment>
<dbReference type="SUPFAM" id="SSF49503">
    <property type="entry name" value="Cupredoxins"/>
    <property type="match status" value="3"/>
</dbReference>
<evidence type="ECO:0000256" key="7">
    <source>
        <dbReference type="SAM" id="SignalP"/>
    </source>
</evidence>
<evidence type="ECO:0000256" key="4">
    <source>
        <dbReference type="ARBA" id="ARBA00023002"/>
    </source>
</evidence>
<evidence type="ECO:0000256" key="6">
    <source>
        <dbReference type="ARBA" id="ARBA00023180"/>
    </source>
</evidence>
<keyword evidence="4" id="KW-0560">Oxidoreductase</keyword>
<evidence type="ECO:0000256" key="5">
    <source>
        <dbReference type="ARBA" id="ARBA00023008"/>
    </source>
</evidence>
<dbReference type="InterPro" id="IPR002355">
    <property type="entry name" value="Cu_oxidase_Cu_BS"/>
</dbReference>
<dbReference type="OrthoDB" id="2121828at2759"/>
<feature type="domain" description="Plastocyanin-like" evidence="8">
    <location>
        <begin position="171"/>
        <end position="353"/>
    </location>
</feature>
<keyword evidence="2" id="KW-0479">Metal-binding</keyword>
<dbReference type="CDD" id="cd13850">
    <property type="entry name" value="CuRO_1_Abr2_like"/>
    <property type="match status" value="1"/>
</dbReference>
<dbReference type="CDD" id="cd13876">
    <property type="entry name" value="CuRO_2_Abr2_like"/>
    <property type="match status" value="1"/>
</dbReference>
<dbReference type="CDD" id="cd13898">
    <property type="entry name" value="CuRO_3_Abr2_like"/>
    <property type="match status" value="1"/>
</dbReference>
<evidence type="ECO:0000256" key="2">
    <source>
        <dbReference type="ARBA" id="ARBA00022723"/>
    </source>
</evidence>
<reference evidence="11" key="1">
    <citation type="submission" date="2022-11" db="EMBL/GenBank/DDBJ databases">
        <authorList>
            <person name="Petersen C."/>
        </authorList>
    </citation>
    <scope>NUCLEOTIDE SEQUENCE</scope>
    <source>
        <strain evidence="11">IBT 30069</strain>
    </source>
</reference>
<gene>
    <name evidence="11" type="ORF">N7456_004161</name>
</gene>
<dbReference type="GO" id="GO:0042440">
    <property type="term" value="P:pigment metabolic process"/>
    <property type="evidence" value="ECO:0007669"/>
    <property type="project" value="UniProtKB-ARBA"/>
</dbReference>
<dbReference type="InterPro" id="IPR011706">
    <property type="entry name" value="Cu-oxidase_C"/>
</dbReference>
<dbReference type="PANTHER" id="PTHR11709:SF488">
    <property type="entry name" value="LACCASE-RELATED"/>
    <property type="match status" value="1"/>
</dbReference>
<feature type="domain" description="Plastocyanin-like" evidence="9">
    <location>
        <begin position="454"/>
        <end position="572"/>
    </location>
</feature>
<dbReference type="GO" id="GO:0005507">
    <property type="term" value="F:copper ion binding"/>
    <property type="evidence" value="ECO:0007669"/>
    <property type="project" value="InterPro"/>
</dbReference>
<dbReference type="PROSITE" id="PS00079">
    <property type="entry name" value="MULTICOPPER_OXIDASE1"/>
    <property type="match status" value="1"/>
</dbReference>
<dbReference type="Pfam" id="PF07731">
    <property type="entry name" value="Cu-oxidase_2"/>
    <property type="match status" value="1"/>
</dbReference>
<dbReference type="GO" id="GO:0052716">
    <property type="term" value="F:hydroquinone:oxygen oxidoreductase activity"/>
    <property type="evidence" value="ECO:0007669"/>
    <property type="project" value="UniProtKB-ARBA"/>
</dbReference>
<dbReference type="Pfam" id="PF07732">
    <property type="entry name" value="Cu-oxidase_3"/>
    <property type="match status" value="1"/>
</dbReference>
<evidence type="ECO:0000259" key="10">
    <source>
        <dbReference type="Pfam" id="PF07732"/>
    </source>
</evidence>
<reference evidence="11" key="2">
    <citation type="journal article" date="2023" name="IMA Fungus">
        <title>Comparative genomic study of the Penicillium genus elucidates a diverse pangenome and 15 lateral gene transfer events.</title>
        <authorList>
            <person name="Petersen C."/>
            <person name="Sorensen T."/>
            <person name="Nielsen M.R."/>
            <person name="Sondergaard T.E."/>
            <person name="Sorensen J.L."/>
            <person name="Fitzpatrick D.A."/>
            <person name="Frisvad J.C."/>
            <person name="Nielsen K.L."/>
        </authorList>
    </citation>
    <scope>NUCLEOTIDE SEQUENCE</scope>
    <source>
        <strain evidence="11">IBT 30069</strain>
    </source>
</reference>
<comment type="similarity">
    <text evidence="1">Belongs to the multicopper oxidase family.</text>
</comment>
<evidence type="ECO:0000313" key="12">
    <source>
        <dbReference type="Proteomes" id="UP001149165"/>
    </source>
</evidence>
<evidence type="ECO:0000259" key="8">
    <source>
        <dbReference type="Pfam" id="PF00394"/>
    </source>
</evidence>
<proteinExistence type="inferred from homology"/>
<organism evidence="11 12">
    <name type="scientific">Penicillium angulare</name>
    <dbReference type="NCBI Taxonomy" id="116970"/>
    <lineage>
        <taxon>Eukaryota</taxon>
        <taxon>Fungi</taxon>
        <taxon>Dikarya</taxon>
        <taxon>Ascomycota</taxon>
        <taxon>Pezizomycotina</taxon>
        <taxon>Eurotiomycetes</taxon>
        <taxon>Eurotiomycetidae</taxon>
        <taxon>Eurotiales</taxon>
        <taxon>Aspergillaceae</taxon>
        <taxon>Penicillium</taxon>
    </lineage>
</organism>